<gene>
    <name evidence="2" type="ORF">soil367_09085</name>
</gene>
<dbReference type="CDD" id="cd00657">
    <property type="entry name" value="Ferritin_like"/>
    <property type="match status" value="1"/>
</dbReference>
<dbReference type="InterPro" id="IPR012347">
    <property type="entry name" value="Ferritin-like"/>
</dbReference>
<protein>
    <submittedName>
        <fullName evidence="2">Ferritin-like domain-containing protein</fullName>
    </submittedName>
</protein>
<dbReference type="KEGG" id="hmi:soil367_09085"/>
<keyword evidence="3" id="KW-1185">Reference proteome</keyword>
<sequence>MENTDHLGMNKTGVDMAPRLTKAMLKGNDLFSVGPVSAADMAAIRNSYISLNTPVGSVPVPGTFKGVLTSGKEKLTGHSPEILINKLGERLAFERTGVRLYDALIMKCEADQSSPGGKIISVSLLKQFRDEEAEHFLMVKEVMDSIGADPTAQTPDADAAALSSLGITKVLTEPRTSLSQCLEAILTAEMTDNGAWELLVELCEEMGLTDTASEFRRAVAQEEIHLKQIKAWLRELTLGEAGV</sequence>
<name>A0A4P7XGE7_9ALTE</name>
<reference evidence="2 3" key="1">
    <citation type="submission" date="2018-07" db="EMBL/GenBank/DDBJ databases">
        <title>Marsedoiliclastica nanhaica gen. nov. sp. nov., a novel marine hydrocarbonoclastic bacterium isolated from an in-situ enriched hydrocarbon-degrading consortium in deep-sea sediment.</title>
        <authorList>
            <person name="Dong C."/>
            <person name="Ma T."/>
            <person name="Liu R."/>
            <person name="Shao Z."/>
        </authorList>
    </citation>
    <scope>NUCLEOTIDE SEQUENCE [LARGE SCALE GENOMIC DNA]</scope>
    <source>
        <strain evidence="3">soil36-7</strain>
    </source>
</reference>
<organism evidence="2 3">
    <name type="scientific">Hydrocarboniclastica marina</name>
    <dbReference type="NCBI Taxonomy" id="2259620"/>
    <lineage>
        <taxon>Bacteria</taxon>
        <taxon>Pseudomonadati</taxon>
        <taxon>Pseudomonadota</taxon>
        <taxon>Gammaproteobacteria</taxon>
        <taxon>Alteromonadales</taxon>
        <taxon>Alteromonadaceae</taxon>
        <taxon>Hydrocarboniclastica</taxon>
    </lineage>
</organism>
<dbReference type="EMBL" id="CP031093">
    <property type="protein sequence ID" value="QCF26069.1"/>
    <property type="molecule type" value="Genomic_DNA"/>
</dbReference>
<dbReference type="Proteomes" id="UP000298049">
    <property type="component" value="Chromosome"/>
</dbReference>
<accession>A0A4P7XGE7</accession>
<dbReference type="Pfam" id="PF00210">
    <property type="entry name" value="Ferritin"/>
    <property type="match status" value="1"/>
</dbReference>
<dbReference type="InterPro" id="IPR009078">
    <property type="entry name" value="Ferritin-like_SF"/>
</dbReference>
<evidence type="ECO:0000313" key="2">
    <source>
        <dbReference type="EMBL" id="QCF26069.1"/>
    </source>
</evidence>
<dbReference type="SUPFAM" id="SSF47240">
    <property type="entry name" value="Ferritin-like"/>
    <property type="match status" value="1"/>
</dbReference>
<dbReference type="AlphaFoldDB" id="A0A4P7XGE7"/>
<evidence type="ECO:0000313" key="3">
    <source>
        <dbReference type="Proteomes" id="UP000298049"/>
    </source>
</evidence>
<dbReference type="InterPro" id="IPR008331">
    <property type="entry name" value="Ferritin_DPS_dom"/>
</dbReference>
<dbReference type="RefSeq" id="WP_136548791.1">
    <property type="nucleotide sequence ID" value="NZ_CP031093.1"/>
</dbReference>
<dbReference type="Gene3D" id="1.20.1260.10">
    <property type="match status" value="1"/>
</dbReference>
<evidence type="ECO:0000259" key="1">
    <source>
        <dbReference type="Pfam" id="PF00210"/>
    </source>
</evidence>
<dbReference type="GO" id="GO:0008199">
    <property type="term" value="F:ferric iron binding"/>
    <property type="evidence" value="ECO:0007669"/>
    <property type="project" value="InterPro"/>
</dbReference>
<dbReference type="OrthoDB" id="5291582at2"/>
<proteinExistence type="predicted"/>
<feature type="domain" description="Ferritin/DPS" evidence="1">
    <location>
        <begin position="124"/>
        <end position="237"/>
    </location>
</feature>